<evidence type="ECO:0000313" key="2">
    <source>
        <dbReference type="EMBL" id="EDR07443.1"/>
    </source>
</evidence>
<name>B0DDB9_LACBS</name>
<accession>B0DDB9</accession>
<keyword evidence="3" id="KW-1185">Reference proteome</keyword>
<evidence type="ECO:0000256" key="1">
    <source>
        <dbReference type="SAM" id="MobiDB-lite"/>
    </source>
</evidence>
<dbReference type="Proteomes" id="UP000001194">
    <property type="component" value="Unassembled WGS sequence"/>
</dbReference>
<gene>
    <name evidence="2" type="ORF">LACBIDRAFT_327949</name>
</gene>
<organism evidence="3">
    <name type="scientific">Laccaria bicolor (strain S238N-H82 / ATCC MYA-4686)</name>
    <name type="common">Bicoloured deceiver</name>
    <name type="synonym">Laccaria laccata var. bicolor</name>
    <dbReference type="NCBI Taxonomy" id="486041"/>
    <lineage>
        <taxon>Eukaryota</taxon>
        <taxon>Fungi</taxon>
        <taxon>Dikarya</taxon>
        <taxon>Basidiomycota</taxon>
        <taxon>Agaricomycotina</taxon>
        <taxon>Agaricomycetes</taxon>
        <taxon>Agaricomycetidae</taxon>
        <taxon>Agaricales</taxon>
        <taxon>Agaricineae</taxon>
        <taxon>Hydnangiaceae</taxon>
        <taxon>Laccaria</taxon>
    </lineage>
</organism>
<dbReference type="EMBL" id="DS547104">
    <property type="protein sequence ID" value="EDR07443.1"/>
    <property type="molecule type" value="Genomic_DNA"/>
</dbReference>
<dbReference type="HOGENOM" id="CLU_767410_0_0_1"/>
<feature type="region of interest" description="Disordered" evidence="1">
    <location>
        <begin position="115"/>
        <end position="134"/>
    </location>
</feature>
<sequence length="361" mass="40701">MAIIASTPPQEIGAASKFLFLISNVCGLVMIVGKRFEYSLERGVSTAARLFSPISVTAWARFWSRLTTHWVLLLRPVRWEFCNASVKPMTLNSIISGLCSPACVVHRSDMSIFASGSETRRERKPKSPSPSTTRSTLIYVQDTLPLFCTTIHGAPNDFQCKTLSLQFKSYPRHPYRFTSTPAYWQAMYSPPTTLVLRDADKPFTAAVHPTVLSLTIYLDLDPHRPIVVFPTHRPSPFSLSPIPDIYIVSRLLPRKQCIPLPQLSFRDADKPFAAAVHPTVPSLPVTIYFDLDPHRPIIVFPTHNNYDASITAAVDRRPVTRDRPVENLVSTTSQIRRDKPKIWANLRPFNAAGHEKFRHLS</sequence>
<evidence type="ECO:0000313" key="3">
    <source>
        <dbReference type="Proteomes" id="UP000001194"/>
    </source>
</evidence>
<dbReference type="GeneID" id="6077512"/>
<reference evidence="2 3" key="1">
    <citation type="journal article" date="2008" name="Nature">
        <title>The genome of Laccaria bicolor provides insights into mycorrhizal symbiosis.</title>
        <authorList>
            <person name="Martin F."/>
            <person name="Aerts A."/>
            <person name="Ahren D."/>
            <person name="Brun A."/>
            <person name="Danchin E.G.J."/>
            <person name="Duchaussoy F."/>
            <person name="Gibon J."/>
            <person name="Kohler A."/>
            <person name="Lindquist E."/>
            <person name="Pereda V."/>
            <person name="Salamov A."/>
            <person name="Shapiro H.J."/>
            <person name="Wuyts J."/>
            <person name="Blaudez D."/>
            <person name="Buee M."/>
            <person name="Brokstein P."/>
            <person name="Canbaeck B."/>
            <person name="Cohen D."/>
            <person name="Courty P.E."/>
            <person name="Coutinho P.M."/>
            <person name="Delaruelle C."/>
            <person name="Detter J.C."/>
            <person name="Deveau A."/>
            <person name="DiFazio S."/>
            <person name="Duplessis S."/>
            <person name="Fraissinet-Tachet L."/>
            <person name="Lucic E."/>
            <person name="Frey-Klett P."/>
            <person name="Fourrey C."/>
            <person name="Feussner I."/>
            <person name="Gay G."/>
            <person name="Grimwood J."/>
            <person name="Hoegger P.J."/>
            <person name="Jain P."/>
            <person name="Kilaru S."/>
            <person name="Labbe J."/>
            <person name="Lin Y.C."/>
            <person name="Legue V."/>
            <person name="Le Tacon F."/>
            <person name="Marmeisse R."/>
            <person name="Melayah D."/>
            <person name="Montanini B."/>
            <person name="Muratet M."/>
            <person name="Nehls U."/>
            <person name="Niculita-Hirzel H."/>
            <person name="Oudot-Le Secq M.P."/>
            <person name="Peter M."/>
            <person name="Quesneville H."/>
            <person name="Rajashekar B."/>
            <person name="Reich M."/>
            <person name="Rouhier N."/>
            <person name="Schmutz J."/>
            <person name="Yin T."/>
            <person name="Chalot M."/>
            <person name="Henrissat B."/>
            <person name="Kuees U."/>
            <person name="Lucas S."/>
            <person name="Van de Peer Y."/>
            <person name="Podila G.K."/>
            <person name="Polle A."/>
            <person name="Pukkila P.J."/>
            <person name="Richardson P.M."/>
            <person name="Rouze P."/>
            <person name="Sanders I.R."/>
            <person name="Stajich J.E."/>
            <person name="Tunlid A."/>
            <person name="Tuskan G."/>
            <person name="Grigoriev I.V."/>
        </authorList>
    </citation>
    <scope>NUCLEOTIDE SEQUENCE [LARGE SCALE GENOMIC DNA]</scope>
    <source>
        <strain evidence="3">S238N-H82 / ATCC MYA-4686</strain>
    </source>
</reference>
<proteinExistence type="predicted"/>
<dbReference type="KEGG" id="lbc:LACBIDRAFT_327949"/>
<protein>
    <submittedName>
        <fullName evidence="2">Predicted protein</fullName>
    </submittedName>
</protein>
<dbReference type="RefSeq" id="XP_001881835.1">
    <property type="nucleotide sequence ID" value="XM_001881800.1"/>
</dbReference>
<dbReference type="AlphaFoldDB" id="B0DDB9"/>
<dbReference type="InParanoid" id="B0DDB9"/>